<evidence type="ECO:0000313" key="11">
    <source>
        <dbReference type="Proteomes" id="UP000682733"/>
    </source>
</evidence>
<dbReference type="Pfam" id="PF07679">
    <property type="entry name" value="I-set"/>
    <property type="match status" value="2"/>
</dbReference>
<keyword evidence="5" id="KW-0677">Repeat</keyword>
<evidence type="ECO:0000256" key="1">
    <source>
        <dbReference type="ARBA" id="ARBA00004496"/>
    </source>
</evidence>
<dbReference type="InterPro" id="IPR007110">
    <property type="entry name" value="Ig-like_dom"/>
</dbReference>
<evidence type="ECO:0000256" key="7">
    <source>
        <dbReference type="ARBA" id="ARBA00023319"/>
    </source>
</evidence>
<organism evidence="10 11">
    <name type="scientific">Didymodactylos carnosus</name>
    <dbReference type="NCBI Taxonomy" id="1234261"/>
    <lineage>
        <taxon>Eukaryota</taxon>
        <taxon>Metazoa</taxon>
        <taxon>Spiralia</taxon>
        <taxon>Gnathifera</taxon>
        <taxon>Rotifera</taxon>
        <taxon>Eurotatoria</taxon>
        <taxon>Bdelloidea</taxon>
        <taxon>Philodinida</taxon>
        <taxon>Philodinidae</taxon>
        <taxon>Didymodactylos</taxon>
    </lineage>
</organism>
<accession>A0A8S2VTM7</accession>
<dbReference type="PANTHER" id="PTHR45080">
    <property type="entry name" value="CONTACTIN 5"/>
    <property type="match status" value="1"/>
</dbReference>
<dbReference type="PROSITE" id="PS50835">
    <property type="entry name" value="IG_LIKE"/>
    <property type="match status" value="1"/>
</dbReference>
<evidence type="ECO:0000256" key="2">
    <source>
        <dbReference type="ARBA" id="ARBA00006692"/>
    </source>
</evidence>
<dbReference type="InterPro" id="IPR003599">
    <property type="entry name" value="Ig_sub"/>
</dbReference>
<proteinExistence type="inferred from homology"/>
<dbReference type="InterPro" id="IPR013783">
    <property type="entry name" value="Ig-like_fold"/>
</dbReference>
<dbReference type="SMART" id="SM00408">
    <property type="entry name" value="IGc2"/>
    <property type="match status" value="2"/>
</dbReference>
<comment type="subcellular location">
    <subcellularLocation>
        <location evidence="1">Cytoplasm</location>
    </subcellularLocation>
</comment>
<dbReference type="GO" id="GO:0005886">
    <property type="term" value="C:plasma membrane"/>
    <property type="evidence" value="ECO:0007669"/>
    <property type="project" value="TreeGrafter"/>
</dbReference>
<evidence type="ECO:0000313" key="9">
    <source>
        <dbReference type="EMBL" id="CAF1604517.1"/>
    </source>
</evidence>
<name>A0A8S2VTM7_9BILA</name>
<dbReference type="InterPro" id="IPR050958">
    <property type="entry name" value="Cell_Adh-Cytoskel_Orgn"/>
</dbReference>
<dbReference type="GO" id="GO:0030017">
    <property type="term" value="C:sarcomere"/>
    <property type="evidence" value="ECO:0007669"/>
    <property type="project" value="UniProtKB-ARBA"/>
</dbReference>
<keyword evidence="4" id="KW-0732">Signal</keyword>
<evidence type="ECO:0000256" key="3">
    <source>
        <dbReference type="ARBA" id="ARBA00022490"/>
    </source>
</evidence>
<protein>
    <recommendedName>
        <fullName evidence="8">Ig-like domain-containing protein</fullName>
    </recommendedName>
</protein>
<evidence type="ECO:0000256" key="5">
    <source>
        <dbReference type="ARBA" id="ARBA00022737"/>
    </source>
</evidence>
<keyword evidence="3" id="KW-0963">Cytoplasm</keyword>
<gene>
    <name evidence="9" type="ORF">OVA965_LOCUS42293</name>
    <name evidence="10" type="ORF">TMI583_LOCUS44158</name>
</gene>
<keyword evidence="6" id="KW-1015">Disulfide bond</keyword>
<evidence type="ECO:0000313" key="10">
    <source>
        <dbReference type="EMBL" id="CAF4414719.1"/>
    </source>
</evidence>
<dbReference type="SMART" id="SM00409">
    <property type="entry name" value="IG"/>
    <property type="match status" value="2"/>
</dbReference>
<dbReference type="InterPro" id="IPR036179">
    <property type="entry name" value="Ig-like_dom_sf"/>
</dbReference>
<comment type="similarity">
    <text evidence="2">Belongs to the protein kinase superfamily. CAMK Ser/Thr protein kinase family.</text>
</comment>
<dbReference type="Gene3D" id="2.60.40.10">
    <property type="entry name" value="Immunoglobulins"/>
    <property type="match status" value="2"/>
</dbReference>
<dbReference type="FunFam" id="2.60.40.10:FF:000345">
    <property type="entry name" value="Muscle M-line assembly protein unc-89"/>
    <property type="match status" value="1"/>
</dbReference>
<evidence type="ECO:0000259" key="8">
    <source>
        <dbReference type="PROSITE" id="PS50835"/>
    </source>
</evidence>
<dbReference type="InterPro" id="IPR003598">
    <property type="entry name" value="Ig_sub2"/>
</dbReference>
<reference evidence="10" key="1">
    <citation type="submission" date="2021-02" db="EMBL/GenBank/DDBJ databases">
        <authorList>
            <person name="Nowell W R."/>
        </authorList>
    </citation>
    <scope>NUCLEOTIDE SEQUENCE</scope>
</reference>
<dbReference type="PANTHER" id="PTHR45080:SF8">
    <property type="entry name" value="IG-LIKE DOMAIN-CONTAINING PROTEIN"/>
    <property type="match status" value="1"/>
</dbReference>
<dbReference type="SUPFAM" id="SSF48726">
    <property type="entry name" value="Immunoglobulin"/>
    <property type="match status" value="2"/>
</dbReference>
<evidence type="ECO:0000256" key="6">
    <source>
        <dbReference type="ARBA" id="ARBA00023157"/>
    </source>
</evidence>
<dbReference type="InterPro" id="IPR013098">
    <property type="entry name" value="Ig_I-set"/>
</dbReference>
<dbReference type="GO" id="GO:0007156">
    <property type="term" value="P:homophilic cell adhesion via plasma membrane adhesion molecules"/>
    <property type="evidence" value="ECO:0007669"/>
    <property type="project" value="TreeGrafter"/>
</dbReference>
<comment type="caution">
    <text evidence="10">The sequence shown here is derived from an EMBL/GenBank/DDBJ whole genome shotgun (WGS) entry which is preliminary data.</text>
</comment>
<feature type="non-terminal residue" evidence="10">
    <location>
        <position position="189"/>
    </location>
</feature>
<dbReference type="AlphaFoldDB" id="A0A8S2VTM7"/>
<keyword evidence="7" id="KW-0393">Immunoglobulin domain</keyword>
<sequence>DLDIVQSSNSVLSVDCDGVPKPKLTWYFNDQEIKSNQKTRIDTKGTISTLTINKADFPDIGTYKVVADNGKERVDTQANVDVCVKPKLDSKPVDVTCLINETAKLSAKFSAVPAPTVTWHKSDGTPVVPDDRIQIITDETGLSTLTIKNSTTGDSGPYLAKATNKVGAVEAKINLAVKGNNYVYNDTRF</sequence>
<dbReference type="Proteomes" id="UP000682733">
    <property type="component" value="Unassembled WGS sequence"/>
</dbReference>
<dbReference type="Proteomes" id="UP000677228">
    <property type="component" value="Unassembled WGS sequence"/>
</dbReference>
<dbReference type="EMBL" id="CAJOBA010075378">
    <property type="protein sequence ID" value="CAF4414719.1"/>
    <property type="molecule type" value="Genomic_DNA"/>
</dbReference>
<evidence type="ECO:0000256" key="4">
    <source>
        <dbReference type="ARBA" id="ARBA00022729"/>
    </source>
</evidence>
<dbReference type="EMBL" id="CAJNOK010051442">
    <property type="protein sequence ID" value="CAF1604517.1"/>
    <property type="molecule type" value="Genomic_DNA"/>
</dbReference>
<feature type="domain" description="Ig-like" evidence="8">
    <location>
        <begin position="58"/>
        <end position="176"/>
    </location>
</feature>